<dbReference type="OrthoDB" id="354079at2"/>
<dbReference type="STRING" id="225004.SAMN02745152_01602"/>
<accession>A0A1T4PI29</accession>
<name>A0A1T4PI29_9SPIR</name>
<dbReference type="GeneID" id="303367834"/>
<keyword evidence="2" id="KW-1185">Reference proteome</keyword>
<gene>
    <name evidence="1" type="ORF">SAMN02745152_01602</name>
</gene>
<proteinExistence type="predicted"/>
<sequence>MYGKIEKALSQFLRTFDRPFTTTEINLLLKPYGEKATVEEIDEFLRADDRVFALEGHYYMTHAGVFNGMFFSFVPTAKELEQKLFIPGDRCIPFADSEILSSQLKFIYNDRILPKKIMTTDCNTAREFFTFFGDEYASQYIAADPINNKTEIANNNFELPSKINLTGISLEKVISDFNFHKGDRILCRMVDWDQGIIEIFPILNHRKTILELNEEIGKIKLWNENLENELLGSFDKMGPCSSMEQQLSFAFLEHRKELCTPACGSIHEFLNTTKKISMELFGVETRLWKKGEDVPAVGKWNREMLGSGLEACLPALQPPACLLDCIIKDRLFNKKEIEPEEILKDFLPEEMEISKEEEEFITLQIIKRSDILREHYNWLADFPVASLRHKALGLFAKVQNLVFDIDGAGEKIERFPQQELVILSQLFAHAARILDMLSNENECKDDDRDALKLSLEGMEMNFEDICPELRNALDRCYAEQFKVV</sequence>
<organism evidence="1 2">
    <name type="scientific">Treponema berlinense</name>
    <dbReference type="NCBI Taxonomy" id="225004"/>
    <lineage>
        <taxon>Bacteria</taxon>
        <taxon>Pseudomonadati</taxon>
        <taxon>Spirochaetota</taxon>
        <taxon>Spirochaetia</taxon>
        <taxon>Spirochaetales</taxon>
        <taxon>Treponemataceae</taxon>
        <taxon>Treponema</taxon>
    </lineage>
</organism>
<evidence type="ECO:0000313" key="1">
    <source>
        <dbReference type="EMBL" id="SJZ91204.1"/>
    </source>
</evidence>
<dbReference type="RefSeq" id="WP_078931336.1">
    <property type="nucleotide sequence ID" value="NZ_CAMEQG010000001.1"/>
</dbReference>
<reference evidence="1 2" key="1">
    <citation type="submission" date="2017-02" db="EMBL/GenBank/DDBJ databases">
        <authorList>
            <person name="Peterson S.W."/>
        </authorList>
    </citation>
    <scope>NUCLEOTIDE SEQUENCE [LARGE SCALE GENOMIC DNA]</scope>
    <source>
        <strain evidence="1 2">ATCC BAA-909</strain>
    </source>
</reference>
<protein>
    <submittedName>
        <fullName evidence="1">Uncharacterized protein</fullName>
    </submittedName>
</protein>
<dbReference type="Proteomes" id="UP000190395">
    <property type="component" value="Unassembled WGS sequence"/>
</dbReference>
<dbReference type="AlphaFoldDB" id="A0A1T4PI29"/>
<evidence type="ECO:0000313" key="2">
    <source>
        <dbReference type="Proteomes" id="UP000190395"/>
    </source>
</evidence>
<dbReference type="EMBL" id="FUXC01000009">
    <property type="protein sequence ID" value="SJZ91204.1"/>
    <property type="molecule type" value="Genomic_DNA"/>
</dbReference>